<reference evidence="3 4" key="1">
    <citation type="submission" date="2016-03" db="EMBL/GenBank/DDBJ databases">
        <authorList>
            <person name="Ploux O."/>
        </authorList>
    </citation>
    <scope>NUCLEOTIDE SEQUENCE [LARGE SCALE GENOMIC DNA]</scope>
    <source>
        <strain evidence="3 4">UAMH 11012</strain>
    </source>
</reference>
<name>A0A1L7WW09_9HELO</name>
<accession>A0A1L7WW09</accession>
<dbReference type="Proteomes" id="UP000184330">
    <property type="component" value="Unassembled WGS sequence"/>
</dbReference>
<protein>
    <submittedName>
        <fullName evidence="3">Uncharacterized protein</fullName>
    </submittedName>
</protein>
<feature type="compositionally biased region" description="Low complexity" evidence="1">
    <location>
        <begin position="460"/>
        <end position="482"/>
    </location>
</feature>
<keyword evidence="2" id="KW-0812">Transmembrane</keyword>
<proteinExistence type="predicted"/>
<feature type="region of interest" description="Disordered" evidence="1">
    <location>
        <begin position="417"/>
        <end position="484"/>
    </location>
</feature>
<keyword evidence="4" id="KW-1185">Reference proteome</keyword>
<feature type="transmembrane region" description="Helical" evidence="2">
    <location>
        <begin position="141"/>
        <end position="162"/>
    </location>
</feature>
<dbReference type="EMBL" id="FJOG01000009">
    <property type="protein sequence ID" value="CZR56967.1"/>
    <property type="molecule type" value="Genomic_DNA"/>
</dbReference>
<gene>
    <name evidence="3" type="ORF">PAC_06856</name>
</gene>
<feature type="transmembrane region" description="Helical" evidence="2">
    <location>
        <begin position="36"/>
        <end position="56"/>
    </location>
</feature>
<keyword evidence="2" id="KW-0472">Membrane</keyword>
<evidence type="ECO:0000313" key="4">
    <source>
        <dbReference type="Proteomes" id="UP000184330"/>
    </source>
</evidence>
<feature type="compositionally biased region" description="Basic and acidic residues" evidence="1">
    <location>
        <begin position="591"/>
        <end position="603"/>
    </location>
</feature>
<feature type="region of interest" description="Disordered" evidence="1">
    <location>
        <begin position="571"/>
        <end position="618"/>
    </location>
</feature>
<evidence type="ECO:0000256" key="1">
    <source>
        <dbReference type="SAM" id="MobiDB-lite"/>
    </source>
</evidence>
<keyword evidence="2" id="KW-1133">Transmembrane helix</keyword>
<evidence type="ECO:0000256" key="2">
    <source>
        <dbReference type="SAM" id="Phobius"/>
    </source>
</evidence>
<sequence length="637" mass="68081">MVTRKLRQSKRRTQQRSQWTGEQETTKVSLLGTMDWFLLVASFIFIVVSAVLISNGTCSHSRGLSASAPVCIGGQLSVQSWLAIVGVESGALGIIIPRVQRLLVSKYLTHRLVYHGLGLAKILNSQTTAPLKTQLVHGSNAVFLLRIPFLLAAVAFSILYKWSFVKVSRYNTFPLSTASRPIPLGYDANGQITTVSNNLIDALDPSNPHSSLTVTLSSTANSSEPIHIQTFGPSLNPITLSSPSNQVSTGTLTFCTPSFYSRGTIIASSPTWVAPMLTTNSNGDGLRITNTDGSLIDISSHNGTITIMAGTFGQPNVTPHYTSYLSGNISVCSGYVSWSIQNILSPSSSAISTTPSLQTPVDVECVEEPFDLDTWMGAASTEFVLGLLQGLSWKTDDLARKAMDIVLATIDHTSSIAKLENNSPPPPNTETQPNSIDPNNPNPTSSTNAHNQTIPPPACSLLSSTSKTETETTTDPSTSNSPQDQWVLSGLLTDYGTGQTLIGTTLQALITLFSVLTLILLFTPGLPLITEWPTQWLGLVYGLAPPRVQECVEGTSAGGNHARGAGEEIVSSIEGGGDGKEGEGDGEVFDEERREREKRREDLGVFLGSAGGDGPEGNPYLVLGLERGRVRKGWGHV</sequence>
<dbReference type="AlphaFoldDB" id="A0A1L7WW09"/>
<feature type="compositionally biased region" description="Low complexity" evidence="1">
    <location>
        <begin position="429"/>
        <end position="448"/>
    </location>
</feature>
<feature type="transmembrane region" description="Helical" evidence="2">
    <location>
        <begin position="76"/>
        <end position="96"/>
    </location>
</feature>
<evidence type="ECO:0000313" key="3">
    <source>
        <dbReference type="EMBL" id="CZR56967.1"/>
    </source>
</evidence>
<organism evidence="3 4">
    <name type="scientific">Phialocephala subalpina</name>
    <dbReference type="NCBI Taxonomy" id="576137"/>
    <lineage>
        <taxon>Eukaryota</taxon>
        <taxon>Fungi</taxon>
        <taxon>Dikarya</taxon>
        <taxon>Ascomycota</taxon>
        <taxon>Pezizomycotina</taxon>
        <taxon>Leotiomycetes</taxon>
        <taxon>Helotiales</taxon>
        <taxon>Mollisiaceae</taxon>
        <taxon>Phialocephala</taxon>
        <taxon>Phialocephala fortinii species complex</taxon>
    </lineage>
</organism>
<dbReference type="OrthoDB" id="3536859at2759"/>